<dbReference type="PANTHER" id="PTHR40788:SF1">
    <property type="entry name" value="IPA PROTEIN"/>
    <property type="match status" value="1"/>
</dbReference>
<evidence type="ECO:0000256" key="3">
    <source>
        <dbReference type="PROSITE-ProRule" id="PRU10139"/>
    </source>
</evidence>
<reference evidence="6 7" key="1">
    <citation type="journal article" date="2018" name="BMC Genomics">
        <title>Genomic evidence for intraspecific hybridization in a clonal and extremely halotolerant yeast.</title>
        <authorList>
            <person name="Gostincar C."/>
            <person name="Stajich J.E."/>
            <person name="Zupancic J."/>
            <person name="Zalar P."/>
            <person name="Gunde-Cimerman N."/>
        </authorList>
    </citation>
    <scope>NUCLEOTIDE SEQUENCE [LARGE SCALE GENOMIC DNA]</scope>
    <source>
        <strain evidence="6 7">EXF-10513</strain>
    </source>
</reference>
<feature type="region of interest" description="Disordered" evidence="4">
    <location>
        <begin position="530"/>
        <end position="591"/>
    </location>
</feature>
<dbReference type="VEuPathDB" id="FungiDB:BTJ68_09232"/>
<feature type="domain" description="CN hydrolase" evidence="5">
    <location>
        <begin position="984"/>
        <end position="1263"/>
    </location>
</feature>
<keyword evidence="2" id="KW-0378">Hydrolase</keyword>
<dbReference type="EMBL" id="QWIO01000100">
    <property type="protein sequence ID" value="RMZ09062.1"/>
    <property type="molecule type" value="Genomic_DNA"/>
</dbReference>
<dbReference type="InterPro" id="IPR000132">
    <property type="entry name" value="Nitrilase/CN_hydratase_CS"/>
</dbReference>
<feature type="active site" description="Proton acceptor" evidence="3">
    <location>
        <position position="1024"/>
    </location>
</feature>
<gene>
    <name evidence="6" type="ORF">D0864_01583</name>
</gene>
<dbReference type="InterPro" id="IPR044149">
    <property type="entry name" value="Nitrilases_CHs"/>
</dbReference>
<dbReference type="Proteomes" id="UP000269539">
    <property type="component" value="Unassembled WGS sequence"/>
</dbReference>
<dbReference type="VEuPathDB" id="FungiDB:BTJ68_09233"/>
<dbReference type="PROSITE" id="PS50263">
    <property type="entry name" value="CN_HYDROLASE"/>
    <property type="match status" value="1"/>
</dbReference>
<protein>
    <recommendedName>
        <fullName evidence="5">CN hydrolase domain-containing protein</fullName>
    </recommendedName>
</protein>
<dbReference type="CDD" id="cd07564">
    <property type="entry name" value="nitrilases_CHs"/>
    <property type="match status" value="1"/>
</dbReference>
<organism evidence="6 7">
    <name type="scientific">Hortaea werneckii</name>
    <name type="common">Black yeast</name>
    <name type="synonym">Cladosporium werneckii</name>
    <dbReference type="NCBI Taxonomy" id="91943"/>
    <lineage>
        <taxon>Eukaryota</taxon>
        <taxon>Fungi</taxon>
        <taxon>Dikarya</taxon>
        <taxon>Ascomycota</taxon>
        <taxon>Pezizomycotina</taxon>
        <taxon>Dothideomycetes</taxon>
        <taxon>Dothideomycetidae</taxon>
        <taxon>Mycosphaerellales</taxon>
        <taxon>Teratosphaeriaceae</taxon>
        <taxon>Hortaea</taxon>
    </lineage>
</organism>
<dbReference type="InterPro" id="IPR003010">
    <property type="entry name" value="C-N_Hydrolase"/>
</dbReference>
<dbReference type="PANTHER" id="PTHR40788">
    <property type="entry name" value="CLR5 DOMAIN-CONTAINING PROTEIN-RELATED"/>
    <property type="match status" value="1"/>
</dbReference>
<comment type="caution">
    <text evidence="6">The sequence shown here is derived from an EMBL/GenBank/DDBJ whole genome shotgun (WGS) entry which is preliminary data.</text>
</comment>
<accession>A0A3M7H859</accession>
<feature type="compositionally biased region" description="Polar residues" evidence="4">
    <location>
        <begin position="541"/>
        <end position="554"/>
    </location>
</feature>
<comment type="similarity">
    <text evidence="1">Belongs to the carbon-nitrogen hydrolase superfamily. Nitrilase family.</text>
</comment>
<evidence type="ECO:0000256" key="1">
    <source>
        <dbReference type="ARBA" id="ARBA00008129"/>
    </source>
</evidence>
<evidence type="ECO:0000256" key="4">
    <source>
        <dbReference type="SAM" id="MobiDB-lite"/>
    </source>
</evidence>
<dbReference type="PROSITE" id="PS00920">
    <property type="entry name" value="NITRIL_CHT_1"/>
    <property type="match status" value="1"/>
</dbReference>
<evidence type="ECO:0000256" key="2">
    <source>
        <dbReference type="ARBA" id="ARBA00022801"/>
    </source>
</evidence>
<dbReference type="GO" id="GO:0016836">
    <property type="term" value="F:hydro-lyase activity"/>
    <property type="evidence" value="ECO:0007669"/>
    <property type="project" value="UniProtKB-ARBA"/>
</dbReference>
<evidence type="ECO:0000259" key="5">
    <source>
        <dbReference type="PROSITE" id="PS50263"/>
    </source>
</evidence>
<evidence type="ECO:0000313" key="7">
    <source>
        <dbReference type="Proteomes" id="UP000269539"/>
    </source>
</evidence>
<dbReference type="Pfam" id="PF00795">
    <property type="entry name" value="CN_hydrolase"/>
    <property type="match status" value="1"/>
</dbReference>
<dbReference type="GO" id="GO:0000257">
    <property type="term" value="F:nitrilase activity"/>
    <property type="evidence" value="ECO:0007669"/>
    <property type="project" value="UniProtKB-ARBA"/>
</dbReference>
<proteinExistence type="inferred from homology"/>
<dbReference type="SUPFAM" id="SSF56317">
    <property type="entry name" value="Carbon-nitrogen hydrolase"/>
    <property type="match status" value="1"/>
</dbReference>
<sequence>MTSEGSERLGMEGDMNISELHRDLQRKYKNVGSEVAALWRAFSPKQREAAMRETVGDGKVLKDSRDPGLGGLNGFLSDWNLEDVTSTSNFFLDRLKFRADNDLQSQLFEGPNGSPGDRQLARASAMRMRASAPKDQWVAFLDLGNGYGEWLKVNGAQGRRSMESMAALSRPFLPAHEGRPVLWRQMTTLVYYNHLMEEILNLGFSAQVKEKAPAKASKDTTNALANLSIDPKPLKASISTVIAQAVEQKLASEDYLELLRGEPVVLHQAVQKTKNSRPELVPDELGRILPLITDIYISRAFFEVMSTALQVKRPLLVQELSNVCHLEYRRAQMAFQREMSLRPGVAGSKFRRITSGGHSRVAIKGKPSDLTTTDPQLHYILRLCHTDTNHKDAVQWIQKLDDHNKQHADDRQRLSETQVFALGDLAIIVSFMHSLSSCLAMASRPTKTGLFFTGRVDKLIEELSQYKAEADFGDHLVPMDSILKPSVASNALRALDDYMVERSGARMGSLYDGMLDECLEDIEQKYASAKNQLQKDGKSVAPSQTGEKASTSFRAQERREKAKTRPATASTHEISPRAPQEPETPPAPSSYFKVKASTASVFDTLFTKSESRGSLSWTDFVAAMAELGFSVTPKGGSIFTFNPPETMVAGSITLHRPHASDIEATSSASSRGTGAKHKTFTPTLVAAPKGQVQSTAWLWAPNNLDIYSSWDMNDAPPSYDEVVEHASKSENAGKPRSNVGDASTPYLSYRLVSRSAPSRRSMSLVLNDESRYRILAPRMTLDQRPEVHLTDLEDNKRVATAQVRRSTTAREVRFRLEASSSPGSDNWDIALVRGFSEWCCEFSHAGQRYSWVRTHNEELGASKLTSRCFKLVLGDYALQKSKRKGKGKAKTEDPTDDSAHQHVLMTYIHSPWFDLHAHEAGEIRIYRDENLVIDKDLEHVGLITALGLQQREREARAQALREMANTSITFTFIIDLMAPTLLKYKAAAVNAEPGWLDLELSVKKTIHWINEAGKNGCKLIAFPELWIPGYPYWMWKVNYQESLPLLKKYRENSLPSDSPQTYRIRAAAKENSIFVSLGYSEVDLNSLYTTQVMIDPSGNIINHRRKIRATHVERLVFGDGTGDTTSMVVDTEIGRIGHLNCWENMNPFLKSYAVSLGEQVHVAAWPLYPHATTLKYPDPYTNISDSNADIVTPAYAIETASYTLAPFQTISAAGVALQTPPGKTPEDNKIYNGNTRIYGPDGQSLIEKPTDDFEGLVYVDIDLNEGHLSKALNDFGGHYMRPDLLRLVVDVDRKDAVSKVKGSGSHEVVRTVDRVGLSRPFNELEVPVSEEQEN</sequence>
<name>A0A3M7H859_HORWE</name>
<dbReference type="Gene3D" id="3.60.110.10">
    <property type="entry name" value="Carbon-nitrogen hydrolase"/>
    <property type="match status" value="1"/>
</dbReference>
<dbReference type="InterPro" id="IPR036526">
    <property type="entry name" value="C-N_Hydrolase_sf"/>
</dbReference>
<evidence type="ECO:0000313" key="6">
    <source>
        <dbReference type="EMBL" id="RMZ09062.1"/>
    </source>
</evidence>
<dbReference type="FunFam" id="3.60.110.10:FF:000011">
    <property type="entry name" value="Cyanide hydratase"/>
    <property type="match status" value="1"/>
</dbReference>